<protein>
    <submittedName>
        <fullName evidence="1">Uncharacterized protein</fullName>
    </submittedName>
</protein>
<dbReference type="EMBL" id="VDEP01000103">
    <property type="protein sequence ID" value="KAA1131587.1"/>
    <property type="molecule type" value="Genomic_DNA"/>
</dbReference>
<dbReference type="Proteomes" id="UP000325313">
    <property type="component" value="Unassembled WGS sequence"/>
</dbReference>
<accession>A0A5B0S132</accession>
<evidence type="ECO:0000313" key="1">
    <source>
        <dbReference type="EMBL" id="KAA1131587.1"/>
    </source>
</evidence>
<dbReference type="AlphaFoldDB" id="A0A5B0S132"/>
<comment type="caution">
    <text evidence="1">The sequence shown here is derived from an EMBL/GenBank/DDBJ whole genome shotgun (WGS) entry which is preliminary data.</text>
</comment>
<gene>
    <name evidence="1" type="ORF">PGTUg99_032352</name>
</gene>
<reference evidence="1 2" key="1">
    <citation type="submission" date="2019-05" db="EMBL/GenBank/DDBJ databases">
        <title>Emergence of the Ug99 lineage of the wheat stem rust pathogen through somatic hybridization.</title>
        <authorList>
            <person name="Li F."/>
            <person name="Upadhyaya N.M."/>
            <person name="Sperschneider J."/>
            <person name="Matny O."/>
            <person name="Nguyen-Phuc H."/>
            <person name="Mago R."/>
            <person name="Raley C."/>
            <person name="Miller M.E."/>
            <person name="Silverstein K.A.T."/>
            <person name="Henningsen E."/>
            <person name="Hirsch C.D."/>
            <person name="Visser B."/>
            <person name="Pretorius Z.A."/>
            <person name="Steffenson B.J."/>
            <person name="Schwessinger B."/>
            <person name="Dodds P.N."/>
            <person name="Figueroa M."/>
        </authorList>
    </citation>
    <scope>NUCLEOTIDE SEQUENCE [LARGE SCALE GENOMIC DNA]</scope>
    <source>
        <strain evidence="1 2">Ug99</strain>
    </source>
</reference>
<organism evidence="1 2">
    <name type="scientific">Puccinia graminis f. sp. tritici</name>
    <dbReference type="NCBI Taxonomy" id="56615"/>
    <lineage>
        <taxon>Eukaryota</taxon>
        <taxon>Fungi</taxon>
        <taxon>Dikarya</taxon>
        <taxon>Basidiomycota</taxon>
        <taxon>Pucciniomycotina</taxon>
        <taxon>Pucciniomycetes</taxon>
        <taxon>Pucciniales</taxon>
        <taxon>Pucciniaceae</taxon>
        <taxon>Puccinia</taxon>
    </lineage>
</organism>
<evidence type="ECO:0000313" key="2">
    <source>
        <dbReference type="Proteomes" id="UP000325313"/>
    </source>
</evidence>
<sequence>MRSAKSACVTFSISFKSNWLSRSSSAAMAAVSRLGKQPSSSNRLSKRLSSLIAASSVRAETWASSGDSAEIPATVWNYSTREIELGGDIVNYTSTNVS</sequence>
<name>A0A5B0S132_PUCGR</name>
<proteinExistence type="predicted"/>